<accession>A0ABS3X8N2</accession>
<reference evidence="1 2" key="1">
    <citation type="submission" date="2020-11" db="EMBL/GenBank/DDBJ databases">
        <title>Streptomyces spirodelae sp. nov., isolated from duckweed.</title>
        <authorList>
            <person name="Saimee Y."/>
            <person name="Duangmal K."/>
        </authorList>
    </citation>
    <scope>NUCLEOTIDE SEQUENCE [LARGE SCALE GENOMIC DNA]</scope>
    <source>
        <strain evidence="1 2">S16-07</strain>
    </source>
</reference>
<organism evidence="1 2">
    <name type="scientific">Streptomyces oryzae</name>
    <dbReference type="NCBI Taxonomy" id="1434886"/>
    <lineage>
        <taxon>Bacteria</taxon>
        <taxon>Bacillati</taxon>
        <taxon>Actinomycetota</taxon>
        <taxon>Actinomycetes</taxon>
        <taxon>Kitasatosporales</taxon>
        <taxon>Streptomycetaceae</taxon>
        <taxon>Streptomyces</taxon>
    </lineage>
</organism>
<dbReference type="Proteomes" id="UP001519064">
    <property type="component" value="Unassembled WGS sequence"/>
</dbReference>
<protein>
    <submittedName>
        <fullName evidence="1">Uncharacterized protein</fullName>
    </submittedName>
</protein>
<dbReference type="InterPro" id="IPR056510">
    <property type="entry name" value="WapI"/>
</dbReference>
<dbReference type="RefSeq" id="WP_209238847.1">
    <property type="nucleotide sequence ID" value="NZ_JADKMA010000030.1"/>
</dbReference>
<evidence type="ECO:0000313" key="2">
    <source>
        <dbReference type="Proteomes" id="UP001519064"/>
    </source>
</evidence>
<dbReference type="Pfam" id="PF24716">
    <property type="entry name" value="WapI"/>
    <property type="match status" value="1"/>
</dbReference>
<comment type="caution">
    <text evidence="1">The sequence shown here is derived from an EMBL/GenBank/DDBJ whole genome shotgun (WGS) entry which is preliminary data.</text>
</comment>
<evidence type="ECO:0000313" key="1">
    <source>
        <dbReference type="EMBL" id="MBO8191750.1"/>
    </source>
</evidence>
<proteinExistence type="predicted"/>
<name>A0ABS3X8N2_9ACTN</name>
<sequence length="146" mass="16319">MLLTDHEHRIKLRALRYQFPVAIGDPYDDNWLVIGGEVTTPEGSWSFTDPCLLTDEARQITPWLRAAGGATPTDTPSDLHFLEPVLSFSHTGSGLVRVHLSHEAAPPWRDGEERLNGYDIEIKATTAGLRQAADEWERCLAPFPSR</sequence>
<dbReference type="EMBL" id="JADKMA010000030">
    <property type="protein sequence ID" value="MBO8191750.1"/>
    <property type="molecule type" value="Genomic_DNA"/>
</dbReference>
<keyword evidence="2" id="KW-1185">Reference proteome</keyword>
<gene>
    <name evidence="1" type="ORF">ITI46_08660</name>
</gene>